<dbReference type="EMBL" id="AY813473">
    <property type="protein sequence ID" value="AAW25205.1"/>
    <property type="molecule type" value="mRNA"/>
</dbReference>
<dbReference type="AlphaFoldDB" id="Q5DG51"/>
<protein>
    <submittedName>
        <fullName evidence="2">SJCHGC03482 protein</fullName>
    </submittedName>
</protein>
<reference evidence="2" key="2">
    <citation type="journal article" date="2006" name="PLoS Pathog.">
        <title>New perspectives on host-parasite interplay by comparative transcriptomic and proteomic analyses of Schistosoma japonicum.</title>
        <authorList>
            <person name="Liu F."/>
            <person name="Lu J."/>
            <person name="Hu W."/>
            <person name="Wang S.Y."/>
            <person name="Cui S.J."/>
            <person name="Chi M."/>
            <person name="Yan Q."/>
            <person name="Wang X.R."/>
            <person name="Song H.D."/>
            <person name="Xu X.N."/>
            <person name="Wang J.J."/>
            <person name="Zhang X.L."/>
            <person name="Zhang X."/>
            <person name="Wang Z.Q."/>
            <person name="Xue C.L."/>
            <person name="Brindley P.J."/>
            <person name="McManus D.P."/>
            <person name="Yang P.Y."/>
            <person name="Feng Z."/>
            <person name="Chen Z."/>
            <person name="Han Z.G."/>
        </authorList>
    </citation>
    <scope>NUCLEOTIDE SEQUENCE</scope>
</reference>
<accession>Q5DG51</accession>
<evidence type="ECO:0000313" key="2">
    <source>
        <dbReference type="EMBL" id="AAW25205.1"/>
    </source>
</evidence>
<sequence length="128" mass="14692">MSTDQNLSDVSLTSEQTKMPPTSYIFGETCQNIQNQHNDISNCGKTNSHNMNESDLIESNDIDFFSRRENDNLTPSIILTSDDNEWKPCERDSISSMESMSNSQSPRTSYNSLLHWVLIIRKMKESTY</sequence>
<evidence type="ECO:0000256" key="1">
    <source>
        <dbReference type="SAM" id="MobiDB-lite"/>
    </source>
</evidence>
<reference evidence="2" key="1">
    <citation type="submission" date="2004-11" db="EMBL/GenBank/DDBJ databases">
        <title>The full-length cDNA sequences of Schistosoma japonicum genes.</title>
        <authorList>
            <person name="Han Z."/>
        </authorList>
    </citation>
    <scope>NUCLEOTIDE SEQUENCE</scope>
</reference>
<name>Q5DG51_SCHJA</name>
<feature type="region of interest" description="Disordered" evidence="1">
    <location>
        <begin position="1"/>
        <end position="20"/>
    </location>
</feature>
<proteinExistence type="evidence at transcript level"/>
<organism evidence="2">
    <name type="scientific">Schistosoma japonicum</name>
    <name type="common">Blood fluke</name>
    <dbReference type="NCBI Taxonomy" id="6182"/>
    <lineage>
        <taxon>Eukaryota</taxon>
        <taxon>Metazoa</taxon>
        <taxon>Spiralia</taxon>
        <taxon>Lophotrochozoa</taxon>
        <taxon>Platyhelminthes</taxon>
        <taxon>Trematoda</taxon>
        <taxon>Digenea</taxon>
        <taxon>Strigeidida</taxon>
        <taxon>Schistosomatoidea</taxon>
        <taxon>Schistosomatidae</taxon>
        <taxon>Schistosoma</taxon>
    </lineage>
</organism>